<reference evidence="6" key="1">
    <citation type="submission" date="2020-10" db="EMBL/GenBank/DDBJ databases">
        <title>Connecting structure to function with the recovery of over 1000 high-quality activated sludge metagenome-assembled genomes encoding full-length rRNA genes using long-read sequencing.</title>
        <authorList>
            <person name="Singleton C.M."/>
            <person name="Petriglieri F."/>
            <person name="Kristensen J.M."/>
            <person name="Kirkegaard R.H."/>
            <person name="Michaelsen T.Y."/>
            <person name="Andersen M.H."/>
            <person name="Karst S.M."/>
            <person name="Dueholm M.S."/>
            <person name="Nielsen P.H."/>
            <person name="Albertsen M."/>
        </authorList>
    </citation>
    <scope>NUCLEOTIDE SEQUENCE</scope>
    <source>
        <strain evidence="6">Skiv_18-Q3-R9-52_MAXAC.067</strain>
    </source>
</reference>
<dbReference type="PANTHER" id="PTHR43335:SF4">
    <property type="entry name" value="ABC TRANSPORTER, ATP-BINDING PROTEIN"/>
    <property type="match status" value="1"/>
</dbReference>
<dbReference type="GO" id="GO:0005524">
    <property type="term" value="F:ATP binding"/>
    <property type="evidence" value="ECO:0007669"/>
    <property type="project" value="UniProtKB-KW"/>
</dbReference>
<dbReference type="SMART" id="SM00382">
    <property type="entry name" value="AAA"/>
    <property type="match status" value="1"/>
</dbReference>
<evidence type="ECO:0000256" key="4">
    <source>
        <dbReference type="ARBA" id="ARBA00022840"/>
    </source>
</evidence>
<evidence type="ECO:0000256" key="1">
    <source>
        <dbReference type="ARBA" id="ARBA00005417"/>
    </source>
</evidence>
<dbReference type="InterPro" id="IPR003593">
    <property type="entry name" value="AAA+_ATPase"/>
</dbReference>
<organism evidence="6 7">
    <name type="scientific">Candidatus Geothrix skivensis</name>
    <dbReference type="NCBI Taxonomy" id="2954439"/>
    <lineage>
        <taxon>Bacteria</taxon>
        <taxon>Pseudomonadati</taxon>
        <taxon>Acidobacteriota</taxon>
        <taxon>Holophagae</taxon>
        <taxon>Holophagales</taxon>
        <taxon>Holophagaceae</taxon>
        <taxon>Geothrix</taxon>
    </lineage>
</organism>
<dbReference type="InterPro" id="IPR017871">
    <property type="entry name" value="ABC_transporter-like_CS"/>
</dbReference>
<keyword evidence="2" id="KW-0813">Transport</keyword>
<dbReference type="Pfam" id="PF00005">
    <property type="entry name" value="ABC_tran"/>
    <property type="match status" value="1"/>
</dbReference>
<proteinExistence type="inferred from homology"/>
<dbReference type="SUPFAM" id="SSF52540">
    <property type="entry name" value="P-loop containing nucleoside triphosphate hydrolases"/>
    <property type="match status" value="1"/>
</dbReference>
<feature type="domain" description="ABC transporter" evidence="5">
    <location>
        <begin position="5"/>
        <end position="230"/>
    </location>
</feature>
<dbReference type="PANTHER" id="PTHR43335">
    <property type="entry name" value="ABC TRANSPORTER, ATP-BINDING PROTEIN"/>
    <property type="match status" value="1"/>
</dbReference>
<comment type="caution">
    <text evidence="6">The sequence shown here is derived from an EMBL/GenBank/DDBJ whole genome shotgun (WGS) entry which is preliminary data.</text>
</comment>
<keyword evidence="4 6" id="KW-0067">ATP-binding</keyword>
<evidence type="ECO:0000256" key="2">
    <source>
        <dbReference type="ARBA" id="ARBA00022448"/>
    </source>
</evidence>
<dbReference type="InterPro" id="IPR027417">
    <property type="entry name" value="P-loop_NTPase"/>
</dbReference>
<dbReference type="Proteomes" id="UP000886657">
    <property type="component" value="Unassembled WGS sequence"/>
</dbReference>
<evidence type="ECO:0000259" key="5">
    <source>
        <dbReference type="PROSITE" id="PS50893"/>
    </source>
</evidence>
<dbReference type="GO" id="GO:0016887">
    <property type="term" value="F:ATP hydrolysis activity"/>
    <property type="evidence" value="ECO:0007669"/>
    <property type="project" value="InterPro"/>
</dbReference>
<protein>
    <submittedName>
        <fullName evidence="6">ATP-binding cassette domain-containing protein</fullName>
    </submittedName>
</protein>
<dbReference type="EMBL" id="JADKIO010000013">
    <property type="protein sequence ID" value="MBK9797965.1"/>
    <property type="molecule type" value="Genomic_DNA"/>
</dbReference>
<evidence type="ECO:0000313" key="6">
    <source>
        <dbReference type="EMBL" id="MBK9797965.1"/>
    </source>
</evidence>
<accession>A0A9D7SI93</accession>
<evidence type="ECO:0000313" key="7">
    <source>
        <dbReference type="Proteomes" id="UP000886657"/>
    </source>
</evidence>
<dbReference type="Gene3D" id="3.40.50.300">
    <property type="entry name" value="P-loop containing nucleotide triphosphate hydrolases"/>
    <property type="match status" value="1"/>
</dbReference>
<dbReference type="PROSITE" id="PS50893">
    <property type="entry name" value="ABC_TRANSPORTER_2"/>
    <property type="match status" value="1"/>
</dbReference>
<evidence type="ECO:0000256" key="3">
    <source>
        <dbReference type="ARBA" id="ARBA00022741"/>
    </source>
</evidence>
<dbReference type="AlphaFoldDB" id="A0A9D7SI93"/>
<keyword evidence="3" id="KW-0547">Nucleotide-binding</keyword>
<sequence length="297" mass="31960">MEKVIVTQGLTRRFGVRTVVDGLDVAVRTQAITGFLGPNGAGKTTTISLLLGLLRPDGGSAEVLGLPPGHPEALAQIGALVESPSLYDHLTGLENLEITRLMRDLERSEVDRVLKLVDLLRDAKRPVRDYSLGMRQRLGVALAMMGQPRLLILDEPTNGLDPEGIQDMRELLRSLPLETGASVFLSSHLLAEVEQVAQDLVVIHKGKLKYMGPTEQLGASDQAELMVRAGDPARAQAILEGQGFSCTVAEARVWIQAPASEAPRIAASLVGGGCDLYELAPHKVNLEARFLALLEEA</sequence>
<name>A0A9D7SI93_9BACT</name>
<gene>
    <name evidence="6" type="ORF">IPP58_16090</name>
</gene>
<comment type="similarity">
    <text evidence="1">Belongs to the ABC transporter superfamily.</text>
</comment>
<dbReference type="InterPro" id="IPR003439">
    <property type="entry name" value="ABC_transporter-like_ATP-bd"/>
</dbReference>
<dbReference type="PROSITE" id="PS00211">
    <property type="entry name" value="ABC_TRANSPORTER_1"/>
    <property type="match status" value="1"/>
</dbReference>